<gene>
    <name evidence="14" type="ORF">GCM10025862_32210</name>
</gene>
<dbReference type="Proteomes" id="UP001157109">
    <property type="component" value="Unassembled WGS sequence"/>
</dbReference>
<evidence type="ECO:0000256" key="6">
    <source>
        <dbReference type="ARBA" id="ARBA00022692"/>
    </source>
</evidence>
<dbReference type="PANTHER" id="PTHR43141:SF5">
    <property type="entry name" value="CYTOCHROME BD-I UBIQUINOL OXIDASE SUBUNIT 2"/>
    <property type="match status" value="1"/>
</dbReference>
<feature type="transmembrane region" description="Helical" evidence="13">
    <location>
        <begin position="6"/>
        <end position="34"/>
    </location>
</feature>
<evidence type="ECO:0000256" key="11">
    <source>
        <dbReference type="ARBA" id="ARBA00023136"/>
    </source>
</evidence>
<evidence type="ECO:0000256" key="12">
    <source>
        <dbReference type="SAM" id="MobiDB-lite"/>
    </source>
</evidence>
<name>A0ABQ6HSJ4_9MICO</name>
<feature type="transmembrane region" description="Helical" evidence="13">
    <location>
        <begin position="169"/>
        <end position="192"/>
    </location>
</feature>
<organism evidence="14 15">
    <name type="scientific">Arsenicicoccus piscis</name>
    <dbReference type="NCBI Taxonomy" id="673954"/>
    <lineage>
        <taxon>Bacteria</taxon>
        <taxon>Bacillati</taxon>
        <taxon>Actinomycetota</taxon>
        <taxon>Actinomycetes</taxon>
        <taxon>Micrococcales</taxon>
        <taxon>Intrasporangiaceae</taxon>
        <taxon>Arsenicicoccus</taxon>
    </lineage>
</organism>
<feature type="transmembrane region" description="Helical" evidence="13">
    <location>
        <begin position="84"/>
        <end position="105"/>
    </location>
</feature>
<evidence type="ECO:0000313" key="14">
    <source>
        <dbReference type="EMBL" id="GMA21200.1"/>
    </source>
</evidence>
<evidence type="ECO:0000256" key="2">
    <source>
        <dbReference type="ARBA" id="ARBA00007543"/>
    </source>
</evidence>
<dbReference type="PANTHER" id="PTHR43141">
    <property type="entry name" value="CYTOCHROME BD2 SUBUNIT II"/>
    <property type="match status" value="1"/>
</dbReference>
<comment type="similarity">
    <text evidence="2">Belongs to the cytochrome ubiquinol oxidase subunit 2 family.</text>
</comment>
<dbReference type="InterPro" id="IPR003317">
    <property type="entry name" value="Cyt-d_oxidase_su2"/>
</dbReference>
<keyword evidence="5" id="KW-0349">Heme</keyword>
<feature type="region of interest" description="Disordered" evidence="12">
    <location>
        <begin position="341"/>
        <end position="360"/>
    </location>
</feature>
<evidence type="ECO:0000256" key="13">
    <source>
        <dbReference type="SAM" id="Phobius"/>
    </source>
</evidence>
<evidence type="ECO:0000256" key="1">
    <source>
        <dbReference type="ARBA" id="ARBA00004651"/>
    </source>
</evidence>
<feature type="transmembrane region" description="Helical" evidence="13">
    <location>
        <begin position="232"/>
        <end position="252"/>
    </location>
</feature>
<keyword evidence="6 13" id="KW-0812">Transmembrane</keyword>
<evidence type="ECO:0000256" key="8">
    <source>
        <dbReference type="ARBA" id="ARBA00022982"/>
    </source>
</evidence>
<protein>
    <submittedName>
        <fullName evidence="14">Cytochrome c oxidase assembly protein</fullName>
    </submittedName>
</protein>
<keyword evidence="11 13" id="KW-0472">Membrane</keyword>
<comment type="subcellular location">
    <subcellularLocation>
        <location evidence="1">Cell membrane</location>
        <topology evidence="1">Multi-pass membrane protein</topology>
    </subcellularLocation>
</comment>
<evidence type="ECO:0000256" key="4">
    <source>
        <dbReference type="ARBA" id="ARBA00022475"/>
    </source>
</evidence>
<feature type="transmembrane region" description="Helical" evidence="13">
    <location>
        <begin position="259"/>
        <end position="279"/>
    </location>
</feature>
<dbReference type="RefSeq" id="WP_241441486.1">
    <property type="nucleotide sequence ID" value="NZ_BSUJ01000001.1"/>
</dbReference>
<reference evidence="15" key="1">
    <citation type="journal article" date="2019" name="Int. J. Syst. Evol. Microbiol.">
        <title>The Global Catalogue of Microorganisms (GCM) 10K type strain sequencing project: providing services to taxonomists for standard genome sequencing and annotation.</title>
        <authorList>
            <consortium name="The Broad Institute Genomics Platform"/>
            <consortium name="The Broad Institute Genome Sequencing Center for Infectious Disease"/>
            <person name="Wu L."/>
            <person name="Ma J."/>
        </authorList>
    </citation>
    <scope>NUCLEOTIDE SEQUENCE [LARGE SCALE GENOMIC DNA]</scope>
    <source>
        <strain evidence="15">NBRC 105830</strain>
    </source>
</reference>
<keyword evidence="10" id="KW-0408">Iron</keyword>
<keyword evidence="15" id="KW-1185">Reference proteome</keyword>
<keyword evidence="8" id="KW-0249">Electron transport</keyword>
<proteinExistence type="inferred from homology"/>
<keyword evidence="3" id="KW-0813">Transport</keyword>
<keyword evidence="9 13" id="KW-1133">Transmembrane helix</keyword>
<sequence length="360" mass="39574">MDLQLIWFLLITVLWTGYFVLEGFDFGVGMLLPILGGRSRGPEGAAEVERRRRVLINTIGPVWDGNEVWVLTAGGATFAAFPHWYATLFSGFYLPLLLILVALIVRNMGFEYRHKRDDDTWRRRWDLAIVIGSVVPAFLWGVAFANIVWGVPINADMEYTGTLFTLLGPVGLLGGLTTTALFLTHGAIYVSLKTVGEIRFQARAFAWKAGLVAALLAVVFLGVMMVHTGSPLSWALSFLAAVFLVIGLVMIRAGHEGKAFLGSLLAIALAVWALFAALFPDVMPSSTNPAWSLTYQNASASDLTLKIMTGAALIFTPIVLLYTGYTYWVFRKRIGTQHIPAPHEPTDQLLAQDERGQRIG</sequence>
<evidence type="ECO:0000256" key="7">
    <source>
        <dbReference type="ARBA" id="ARBA00022723"/>
    </source>
</evidence>
<feature type="transmembrane region" description="Helical" evidence="13">
    <location>
        <begin position="307"/>
        <end position="330"/>
    </location>
</feature>
<keyword evidence="7" id="KW-0479">Metal-binding</keyword>
<comment type="caution">
    <text evidence="14">The sequence shown here is derived from an EMBL/GenBank/DDBJ whole genome shotgun (WGS) entry which is preliminary data.</text>
</comment>
<evidence type="ECO:0000256" key="10">
    <source>
        <dbReference type="ARBA" id="ARBA00023004"/>
    </source>
</evidence>
<dbReference type="Pfam" id="PF02322">
    <property type="entry name" value="Cyt_bd_oxida_II"/>
    <property type="match status" value="1"/>
</dbReference>
<evidence type="ECO:0000256" key="5">
    <source>
        <dbReference type="ARBA" id="ARBA00022617"/>
    </source>
</evidence>
<dbReference type="EMBL" id="BSUJ01000001">
    <property type="protein sequence ID" value="GMA21200.1"/>
    <property type="molecule type" value="Genomic_DNA"/>
</dbReference>
<evidence type="ECO:0000313" key="15">
    <source>
        <dbReference type="Proteomes" id="UP001157109"/>
    </source>
</evidence>
<feature type="transmembrane region" description="Helical" evidence="13">
    <location>
        <begin position="125"/>
        <end position="149"/>
    </location>
</feature>
<accession>A0ABQ6HSJ4</accession>
<dbReference type="NCBIfam" id="TIGR00203">
    <property type="entry name" value="cydB"/>
    <property type="match status" value="1"/>
</dbReference>
<keyword evidence="4" id="KW-1003">Cell membrane</keyword>
<dbReference type="PIRSF" id="PIRSF000267">
    <property type="entry name" value="Cyt_oxidse_sub2"/>
    <property type="match status" value="1"/>
</dbReference>
<feature type="transmembrane region" description="Helical" evidence="13">
    <location>
        <begin position="204"/>
        <end position="226"/>
    </location>
</feature>
<evidence type="ECO:0000256" key="3">
    <source>
        <dbReference type="ARBA" id="ARBA00022448"/>
    </source>
</evidence>
<evidence type="ECO:0000256" key="9">
    <source>
        <dbReference type="ARBA" id="ARBA00022989"/>
    </source>
</evidence>